<dbReference type="RefSeq" id="WP_141442865.1">
    <property type="nucleotide sequence ID" value="NZ_CP038231.1"/>
</dbReference>
<keyword evidence="3" id="KW-1185">Reference proteome</keyword>
<gene>
    <name evidence="2" type="ORF">E3E12_02190</name>
</gene>
<accession>A0A4Y6U738</accession>
<evidence type="ECO:0000313" key="2">
    <source>
        <dbReference type="EMBL" id="QDH13203.1"/>
    </source>
</evidence>
<feature type="compositionally biased region" description="Acidic residues" evidence="1">
    <location>
        <begin position="84"/>
        <end position="95"/>
    </location>
</feature>
<reference evidence="2 3" key="1">
    <citation type="submission" date="2019-03" db="EMBL/GenBank/DDBJ databases">
        <title>The complete genome sequence of Swingsia_sp. F3b2 LMG30590(T).</title>
        <authorList>
            <person name="Chua K.-O."/>
            <person name="Chan K.-G."/>
            <person name="See-Too W.-S."/>
        </authorList>
    </citation>
    <scope>NUCLEOTIDE SEQUENCE [LARGE SCALE GENOMIC DNA]</scope>
    <source>
        <strain evidence="2 3">F3b2</strain>
    </source>
</reference>
<dbReference type="KEGG" id="swf:E3E12_02190"/>
<protein>
    <submittedName>
        <fullName evidence="2">Uncharacterized protein</fullName>
    </submittedName>
</protein>
<dbReference type="Proteomes" id="UP000318709">
    <property type="component" value="Chromosome"/>
</dbReference>
<evidence type="ECO:0000256" key="1">
    <source>
        <dbReference type="SAM" id="MobiDB-lite"/>
    </source>
</evidence>
<organism evidence="2 3">
    <name type="scientific">Formicincola oecophyllae</name>
    <dbReference type="NCBI Taxonomy" id="2558361"/>
    <lineage>
        <taxon>Bacteria</taxon>
        <taxon>Pseudomonadati</taxon>
        <taxon>Pseudomonadota</taxon>
        <taxon>Alphaproteobacteria</taxon>
        <taxon>Acetobacterales</taxon>
        <taxon>Acetobacteraceae</taxon>
        <taxon>Formicincola</taxon>
    </lineage>
</organism>
<name>A0A4Y6U738_9PROT</name>
<proteinExistence type="predicted"/>
<dbReference type="EMBL" id="CP038231">
    <property type="protein sequence ID" value="QDH13203.1"/>
    <property type="molecule type" value="Genomic_DNA"/>
</dbReference>
<feature type="region of interest" description="Disordered" evidence="1">
    <location>
        <begin position="82"/>
        <end position="101"/>
    </location>
</feature>
<dbReference type="AlphaFoldDB" id="A0A4Y6U738"/>
<evidence type="ECO:0000313" key="3">
    <source>
        <dbReference type="Proteomes" id="UP000318709"/>
    </source>
</evidence>
<sequence>MTERAQPEQDLSVSMPTGSMPAGVAALKAMFDEALFQACTTGHDNLRFTLADGSTHTFPLIFKNGNTLVGVEEKPSELTLYEAEPQEDDPDDDGGDTAGPDVKLLKVVAGPWTAGEVRSISVF</sequence>